<dbReference type="AlphaFoldDB" id="D3Q3Y2"/>
<dbReference type="Pfam" id="PF07070">
    <property type="entry name" value="Spo0M"/>
    <property type="match status" value="1"/>
</dbReference>
<organism evidence="1 2">
    <name type="scientific">Stackebrandtia nassauensis (strain DSM 44728 / CIP 108903 / NRRL B-16338 / NBRC 102104 / LLR-40K-21)</name>
    <dbReference type="NCBI Taxonomy" id="446470"/>
    <lineage>
        <taxon>Bacteria</taxon>
        <taxon>Bacillati</taxon>
        <taxon>Actinomycetota</taxon>
        <taxon>Actinomycetes</taxon>
        <taxon>Glycomycetales</taxon>
        <taxon>Glycomycetaceae</taxon>
        <taxon>Stackebrandtia</taxon>
    </lineage>
</organism>
<dbReference type="PANTHER" id="PTHR40053:SF1">
    <property type="entry name" value="SPORULATION-CONTROL PROTEIN SPO0M"/>
    <property type="match status" value="1"/>
</dbReference>
<dbReference type="EMBL" id="CP001778">
    <property type="protein sequence ID" value="ADD44049.1"/>
    <property type="molecule type" value="Genomic_DNA"/>
</dbReference>
<sequence>MVFRKLKAAFGAGVSVDTVLTDSHVYPGGNLRGEVRFTGGGVDYNVQGITLEFNAVVEVESGDNEYKTTYDFHRAEVSGPFKLQEGAQHAIPFQIPVPWETPLSSIGGHHLHGMRLGVATELKLEGALDKGDIDPLVVEPLPIHGRVLDAVGQLGFAFHKADLEAGRIADSRMPFYQEIEYWAAGEFRRAFKALELTFVTNERDTKVILEVDRPGGFLTGGGDGYAVLRVPNGDTTDLTGPIRDQLMQLARRRGLF</sequence>
<dbReference type="KEGG" id="sna:Snas_4403"/>
<evidence type="ECO:0000313" key="2">
    <source>
        <dbReference type="Proteomes" id="UP000000844"/>
    </source>
</evidence>
<keyword evidence="2" id="KW-1185">Reference proteome</keyword>
<dbReference type="PANTHER" id="PTHR40053">
    <property type="entry name" value="SPORULATION-CONTROL PROTEIN SPO0M"/>
    <property type="match status" value="1"/>
</dbReference>
<accession>D3Q3Y2</accession>
<name>D3Q3Y2_STANL</name>
<evidence type="ECO:0000313" key="1">
    <source>
        <dbReference type="EMBL" id="ADD44049.1"/>
    </source>
</evidence>
<dbReference type="Proteomes" id="UP000000844">
    <property type="component" value="Chromosome"/>
</dbReference>
<gene>
    <name evidence="1" type="ordered locus">Snas_4403</name>
</gene>
<protein>
    <submittedName>
        <fullName evidence="1">SpoOM family protein</fullName>
    </submittedName>
</protein>
<dbReference type="STRING" id="446470.Snas_4403"/>
<dbReference type="OrthoDB" id="3431481at2"/>
<reference evidence="1 2" key="1">
    <citation type="journal article" date="2009" name="Stand. Genomic Sci.">
        <title>Complete genome sequence of Stackebrandtia nassauensis type strain (LLR-40K-21).</title>
        <authorList>
            <person name="Munk C."/>
            <person name="Lapidus A."/>
            <person name="Copeland A."/>
            <person name="Jando M."/>
            <person name="Mayilraj S."/>
            <person name="Glavina Del Rio T."/>
            <person name="Nolan M."/>
            <person name="Chen F."/>
            <person name="Lucas S."/>
            <person name="Tice H."/>
            <person name="Cheng J.F."/>
            <person name="Han C."/>
            <person name="Detter J.C."/>
            <person name="Bruce D."/>
            <person name="Goodwin L."/>
            <person name="Chain P."/>
            <person name="Pitluck S."/>
            <person name="Goker M."/>
            <person name="Ovchinikova G."/>
            <person name="Pati A."/>
            <person name="Ivanova N."/>
            <person name="Mavromatis K."/>
            <person name="Chen A."/>
            <person name="Palaniappan K."/>
            <person name="Land M."/>
            <person name="Hauser L."/>
            <person name="Chang Y.J."/>
            <person name="Jeffries C.D."/>
            <person name="Bristow J."/>
            <person name="Eisen J.A."/>
            <person name="Markowitz V."/>
            <person name="Hugenholtz P."/>
            <person name="Kyrpides N.C."/>
            <person name="Klenk H.P."/>
        </authorList>
    </citation>
    <scope>NUCLEOTIDE SEQUENCE [LARGE SCALE GENOMIC DNA]</scope>
    <source>
        <strain evidence="2">DSM 44728 / CIP 108903 / NRRL B-16338 / NBRC 102104 / LLR-40K-21</strain>
    </source>
</reference>
<proteinExistence type="predicted"/>
<dbReference type="RefSeq" id="WP_013019620.1">
    <property type="nucleotide sequence ID" value="NC_013947.1"/>
</dbReference>
<dbReference type="eggNOG" id="COG4326">
    <property type="taxonomic scope" value="Bacteria"/>
</dbReference>
<dbReference type="HOGENOM" id="CLU_057336_0_0_11"/>
<dbReference type="InterPro" id="IPR009776">
    <property type="entry name" value="Spore_0_M"/>
</dbReference>